<dbReference type="Proteomes" id="UP000316096">
    <property type="component" value="Unassembled WGS sequence"/>
</dbReference>
<protein>
    <submittedName>
        <fullName evidence="1">Uncharacterized protein</fullName>
    </submittedName>
</protein>
<organism evidence="1 2">
    <name type="scientific">Actinoallomurus bryophytorum</name>
    <dbReference type="NCBI Taxonomy" id="1490222"/>
    <lineage>
        <taxon>Bacteria</taxon>
        <taxon>Bacillati</taxon>
        <taxon>Actinomycetota</taxon>
        <taxon>Actinomycetes</taxon>
        <taxon>Streptosporangiales</taxon>
        <taxon>Thermomonosporaceae</taxon>
        <taxon>Actinoallomurus</taxon>
    </lineage>
</organism>
<dbReference type="EMBL" id="VFOZ01000003">
    <property type="protein sequence ID" value="TQL88108.1"/>
    <property type="molecule type" value="Genomic_DNA"/>
</dbReference>
<sequence>MGIFRATKAFFRNSESKVAGAAGSRIVSTKIPRKVSRELSLAGNVGREAVETIDKYGVKTVFREGGGSLYNHAENTMYIDVKNGNSAVGVVHEATHARWAHEGRTADVTRHNRSDYVNINLDEETEAAVNEIRAAFEMRKNHIDVPVSNVQSHYVNGYEQAVRWSEYTGRVQHRPLSYAELDYAGRMGGQGAVHAAYHSGQIRGSVTGTPYPQYFGEGWDSYHAWYGQHGQMR</sequence>
<accession>A0A543BTF0</accession>
<dbReference type="AlphaFoldDB" id="A0A543BTF0"/>
<proteinExistence type="predicted"/>
<evidence type="ECO:0000313" key="2">
    <source>
        <dbReference type="Proteomes" id="UP000316096"/>
    </source>
</evidence>
<evidence type="ECO:0000313" key="1">
    <source>
        <dbReference type="EMBL" id="TQL88108.1"/>
    </source>
</evidence>
<reference evidence="1 2" key="1">
    <citation type="submission" date="2019-06" db="EMBL/GenBank/DDBJ databases">
        <title>Sequencing the genomes of 1000 actinobacteria strains.</title>
        <authorList>
            <person name="Klenk H.-P."/>
        </authorList>
    </citation>
    <scope>NUCLEOTIDE SEQUENCE [LARGE SCALE GENOMIC DNA]</scope>
    <source>
        <strain evidence="1 2">DSM 102200</strain>
    </source>
</reference>
<keyword evidence="2" id="KW-1185">Reference proteome</keyword>
<comment type="caution">
    <text evidence="1">The sequence shown here is derived from an EMBL/GenBank/DDBJ whole genome shotgun (WGS) entry which is preliminary data.</text>
</comment>
<gene>
    <name evidence="1" type="ORF">FB559_8723</name>
</gene>
<name>A0A543BTF0_9ACTN</name>